<feature type="region of interest" description="Disordered" evidence="10">
    <location>
        <begin position="175"/>
        <end position="278"/>
    </location>
</feature>
<evidence type="ECO:0000256" key="4">
    <source>
        <dbReference type="ARBA" id="ARBA00023187"/>
    </source>
</evidence>
<name>A0AAE1Y5T1_9LAMI</name>
<protein>
    <submittedName>
        <fullName evidence="13">Pre-processing protein 40A</fullName>
    </submittedName>
</protein>
<comment type="function">
    <text evidence="6">Binds the phosphorylated C-terminal domain (CTD) of the largest subunit of RNA polymerase II and functions as a scaffold for RNA processing machineries. May be involved in pre-mRNA splicing.</text>
</comment>
<evidence type="ECO:0000259" key="11">
    <source>
        <dbReference type="PROSITE" id="PS50020"/>
    </source>
</evidence>
<sequence length="1214" mass="138037">MGSSLKNKASFLPPLLSITKLDFDPSLPPYDPKTNYLSPRPKFHRYKPNPGIKILLNKENGLDPDALKQLEDSVMAEIISEDFTQSENKSSTGAPSNSYGRFTTFERMPVKNPWMIVWLMLHLIGWNLDQACGCIRRTGHLLFCSNVIQFDALSLLSFLEILKIGHLREMANNSQSTGMQFRPVAPPPPPQPFIPVPPQQFQPGGHSNMGMPPHPPPPIQYPQAVPPPQQQPPPQRPSLPGHGLPQGPPLPPPDFQPNRTVMSAPPQPQISNNFMPSFGGPRISHVSYSLPSSSGGQQQINVVATAQHLPMSQTEASNFSTGGQPWYPTGNQNVPPVLPMQQPVEQSGGEQTWSSTVTQNIKPVTPLQQNGEQNAGTQQWFPSGNQNMQSNTPQQNEQQSAGVVILGNNTLPDLAKTDWREYTSRDGKKYYYNKRTRVSSWEKPLELMTPTERADASTDWREVTAPDGRRFFYNKVTKQSKWAIPDEVKLARERANMTSSEGTPIIKDVNSYASAAVSVSGTEASNPNADNSSWSAPEMVSSPVSVTPPVNPELAAASGSSGIQEEVANLKSDATAVHTPVEIATSTVVSDTPVPVAMSTAMSTPMRISDNSPQDAAPSSVDTFAGSVEGANKSAGISGSGGNNTPEMKKVEHGPLVYESKEEAKNAFKALLETANVGSDWNWEQAMRVIINDRRYGALKTLGERKQAFNEFIGQKKKQEAEDKRIRQKKARENFKKMLQESKDLTSSTRWSKAISMFEKDERFQAVERAKDREDLFEDHLEELKRKERAKALEEHKRHKAEYLEFLKSCDFIKASSQWRKVQNRLEADERCSRLDKIERLEIFQEYIRDLEMEEEEQRKLRMEEQRKAERKNRDEFRKLMEEHVANGILTANSHWRDYCVKVKDAPAYLAVSSNTGGSTAKDLFEDVIDDLEKQYMEDKEKIEEAIKSEKISLSMNWTFEDFKGALPKEISLKQISDINLKLIFEELLEITKEKGEKEAKKRKRLAEDIYEFLFTSKEITSSSKWDDCKPLIEERFVGEESFFREIFDKVILELKEKAKGKERKRKEEKAKKEKERKDKEKKEKERKHKDRGVENRKGKERYKIDETDSDESESYSVEEKKRSKDRKKKHQRRRMGSFDDTSLDDDEKDRSRSHRHSMDSKKQKQKDKQTWRADGDSESQSKRHKKDHWDGSDKNTDHEENKDVEFGEDGEVQ</sequence>
<dbReference type="GO" id="GO:0003723">
    <property type="term" value="F:RNA binding"/>
    <property type="evidence" value="ECO:0007669"/>
    <property type="project" value="TreeGrafter"/>
</dbReference>
<evidence type="ECO:0000256" key="6">
    <source>
        <dbReference type="ARBA" id="ARBA00056384"/>
    </source>
</evidence>
<accession>A0AAE1Y5T1</accession>
<dbReference type="InterPro" id="IPR036517">
    <property type="entry name" value="FF_domain_sf"/>
</dbReference>
<dbReference type="GO" id="GO:0005685">
    <property type="term" value="C:U1 snRNP"/>
    <property type="evidence" value="ECO:0007669"/>
    <property type="project" value="TreeGrafter"/>
</dbReference>
<dbReference type="InterPro" id="IPR039726">
    <property type="entry name" value="Prp40-like"/>
</dbReference>
<dbReference type="PROSITE" id="PS50020">
    <property type="entry name" value="WW_DOMAIN_2"/>
    <property type="match status" value="2"/>
</dbReference>
<keyword evidence="4" id="KW-0508">mRNA splicing</keyword>
<dbReference type="EMBL" id="JACGWO010000006">
    <property type="protein sequence ID" value="KAK4424270.1"/>
    <property type="molecule type" value="Genomic_DNA"/>
</dbReference>
<dbReference type="PANTHER" id="PTHR11864:SF0">
    <property type="entry name" value="PRP40 PRE-MRNA PROCESSING FACTOR 40 HOMOLOG A (YEAST)"/>
    <property type="match status" value="1"/>
</dbReference>
<dbReference type="Proteomes" id="UP001293254">
    <property type="component" value="Unassembled WGS sequence"/>
</dbReference>
<evidence type="ECO:0000256" key="9">
    <source>
        <dbReference type="SAM" id="Coils"/>
    </source>
</evidence>
<comment type="subunit">
    <text evidence="8">Interacts (via the WW domains) with the phosphorylated C-terminal domain of NRPB1 (via CTD domain).</text>
</comment>
<feature type="compositionally biased region" description="Basic residues" evidence="10">
    <location>
        <begin position="1124"/>
        <end position="1136"/>
    </location>
</feature>
<organism evidence="13 14">
    <name type="scientific">Sesamum alatum</name>
    <dbReference type="NCBI Taxonomy" id="300844"/>
    <lineage>
        <taxon>Eukaryota</taxon>
        <taxon>Viridiplantae</taxon>
        <taxon>Streptophyta</taxon>
        <taxon>Embryophyta</taxon>
        <taxon>Tracheophyta</taxon>
        <taxon>Spermatophyta</taxon>
        <taxon>Magnoliopsida</taxon>
        <taxon>eudicotyledons</taxon>
        <taxon>Gunneridae</taxon>
        <taxon>Pentapetalae</taxon>
        <taxon>asterids</taxon>
        <taxon>lamiids</taxon>
        <taxon>Lamiales</taxon>
        <taxon>Pedaliaceae</taxon>
        <taxon>Sesamum</taxon>
    </lineage>
</organism>
<dbReference type="PROSITE" id="PS51676">
    <property type="entry name" value="FF"/>
    <property type="match status" value="4"/>
</dbReference>
<gene>
    <name evidence="13" type="ORF">Salat_1620400</name>
</gene>
<feature type="domain" description="FF" evidence="12">
    <location>
        <begin position="661"/>
        <end position="715"/>
    </location>
</feature>
<comment type="similarity">
    <text evidence="7">Belongs to the PRPF40 family.</text>
</comment>
<feature type="coiled-coil region" evidence="9">
    <location>
        <begin position="922"/>
        <end position="949"/>
    </location>
</feature>
<reference evidence="13" key="1">
    <citation type="submission" date="2020-06" db="EMBL/GenBank/DDBJ databases">
        <authorList>
            <person name="Li T."/>
            <person name="Hu X."/>
            <person name="Zhang T."/>
            <person name="Song X."/>
            <person name="Zhang H."/>
            <person name="Dai N."/>
            <person name="Sheng W."/>
            <person name="Hou X."/>
            <person name="Wei L."/>
        </authorList>
    </citation>
    <scope>NUCLEOTIDE SEQUENCE</scope>
    <source>
        <strain evidence="13">3651</strain>
        <tissue evidence="13">Leaf</tissue>
    </source>
</reference>
<dbReference type="PROSITE" id="PS01159">
    <property type="entry name" value="WW_DOMAIN_1"/>
    <property type="match status" value="1"/>
</dbReference>
<feature type="region of interest" description="Disordered" evidence="10">
    <location>
        <begin position="1062"/>
        <end position="1214"/>
    </location>
</feature>
<feature type="compositionally biased region" description="Basic and acidic residues" evidence="10">
    <location>
        <begin position="1092"/>
        <end position="1107"/>
    </location>
</feature>
<dbReference type="CDD" id="cd00201">
    <property type="entry name" value="WW"/>
    <property type="match status" value="2"/>
</dbReference>
<feature type="compositionally biased region" description="Pro residues" evidence="10">
    <location>
        <begin position="246"/>
        <end position="255"/>
    </location>
</feature>
<evidence type="ECO:0000313" key="13">
    <source>
        <dbReference type="EMBL" id="KAK4424270.1"/>
    </source>
</evidence>
<dbReference type="FunFam" id="1.10.10.440:FF:000013">
    <property type="entry name" value="pre-mRNA-processing protein 40A isoform X1"/>
    <property type="match status" value="1"/>
</dbReference>
<dbReference type="FunFam" id="1.10.10.440:FF:000024">
    <property type="entry name" value="Pre-mRNA-processing protein 40A"/>
    <property type="match status" value="1"/>
</dbReference>
<evidence type="ECO:0000259" key="12">
    <source>
        <dbReference type="PROSITE" id="PS51676"/>
    </source>
</evidence>
<comment type="caution">
    <text evidence="13">The sequence shown here is derived from an EMBL/GenBank/DDBJ whole genome shotgun (WGS) entry which is preliminary data.</text>
</comment>
<evidence type="ECO:0000256" key="3">
    <source>
        <dbReference type="ARBA" id="ARBA00022737"/>
    </source>
</evidence>
<dbReference type="InterPro" id="IPR036020">
    <property type="entry name" value="WW_dom_sf"/>
</dbReference>
<dbReference type="InterPro" id="IPR001202">
    <property type="entry name" value="WW_dom"/>
</dbReference>
<dbReference type="GO" id="GO:0071004">
    <property type="term" value="C:U2-type prespliceosome"/>
    <property type="evidence" value="ECO:0007669"/>
    <property type="project" value="TreeGrafter"/>
</dbReference>
<feature type="region of interest" description="Disordered" evidence="10">
    <location>
        <begin position="521"/>
        <end position="545"/>
    </location>
</feature>
<dbReference type="SMART" id="SM00441">
    <property type="entry name" value="FF"/>
    <property type="match status" value="4"/>
</dbReference>
<keyword evidence="5" id="KW-0539">Nucleus</keyword>
<dbReference type="Gene3D" id="2.20.70.10">
    <property type="match status" value="2"/>
</dbReference>
<dbReference type="Pfam" id="PF01846">
    <property type="entry name" value="FF"/>
    <property type="match status" value="4"/>
</dbReference>
<dbReference type="GO" id="GO:0045292">
    <property type="term" value="P:mRNA cis splicing, via spliceosome"/>
    <property type="evidence" value="ECO:0007669"/>
    <property type="project" value="InterPro"/>
</dbReference>
<dbReference type="InterPro" id="IPR002713">
    <property type="entry name" value="FF_domain"/>
</dbReference>
<dbReference type="PANTHER" id="PTHR11864">
    <property type="entry name" value="PRE-MRNA-PROCESSING PROTEIN PRP40"/>
    <property type="match status" value="1"/>
</dbReference>
<evidence type="ECO:0000256" key="5">
    <source>
        <dbReference type="ARBA" id="ARBA00023242"/>
    </source>
</evidence>
<dbReference type="Pfam" id="PF00397">
    <property type="entry name" value="WW"/>
    <property type="match status" value="2"/>
</dbReference>
<feature type="compositionally biased region" description="Pro residues" evidence="10">
    <location>
        <begin position="184"/>
        <end position="200"/>
    </location>
</feature>
<dbReference type="Pfam" id="PF25432">
    <property type="entry name" value="FF_PRPF40A"/>
    <property type="match status" value="1"/>
</dbReference>
<comment type="subcellular location">
    <subcellularLocation>
        <location evidence="1">Nucleus</location>
    </subcellularLocation>
</comment>
<dbReference type="AlphaFoldDB" id="A0AAE1Y5T1"/>
<dbReference type="SUPFAM" id="SSF51045">
    <property type="entry name" value="WW domain"/>
    <property type="match status" value="2"/>
</dbReference>
<evidence type="ECO:0000256" key="8">
    <source>
        <dbReference type="ARBA" id="ARBA00064817"/>
    </source>
</evidence>
<feature type="compositionally biased region" description="Polar residues" evidence="10">
    <location>
        <begin position="521"/>
        <end position="535"/>
    </location>
</feature>
<dbReference type="Gene3D" id="1.10.10.440">
    <property type="entry name" value="FF domain"/>
    <property type="match status" value="4"/>
</dbReference>
<evidence type="ECO:0000256" key="10">
    <source>
        <dbReference type="SAM" id="MobiDB-lite"/>
    </source>
</evidence>
<feature type="domain" description="WW" evidence="11">
    <location>
        <begin position="454"/>
        <end position="487"/>
    </location>
</feature>
<evidence type="ECO:0000256" key="1">
    <source>
        <dbReference type="ARBA" id="ARBA00004123"/>
    </source>
</evidence>
<feature type="domain" description="FF" evidence="12">
    <location>
        <begin position="868"/>
        <end position="931"/>
    </location>
</feature>
<keyword evidence="14" id="KW-1185">Reference proteome</keyword>
<evidence type="ECO:0000256" key="7">
    <source>
        <dbReference type="ARBA" id="ARBA00061317"/>
    </source>
</evidence>
<proteinExistence type="inferred from homology"/>
<feature type="domain" description="FF" evidence="12">
    <location>
        <begin position="796"/>
        <end position="850"/>
    </location>
</feature>
<evidence type="ECO:0000256" key="2">
    <source>
        <dbReference type="ARBA" id="ARBA00022664"/>
    </source>
</evidence>
<keyword evidence="3" id="KW-0677">Repeat</keyword>
<dbReference type="SMART" id="SM00456">
    <property type="entry name" value="WW"/>
    <property type="match status" value="2"/>
</dbReference>
<feature type="coiled-coil region" evidence="9">
    <location>
        <begin position="844"/>
        <end position="874"/>
    </location>
</feature>
<evidence type="ECO:0000313" key="14">
    <source>
        <dbReference type="Proteomes" id="UP001293254"/>
    </source>
</evidence>
<feature type="region of interest" description="Disordered" evidence="10">
    <location>
        <begin position="367"/>
        <end position="398"/>
    </location>
</feature>
<dbReference type="GO" id="GO:0070063">
    <property type="term" value="F:RNA polymerase binding"/>
    <property type="evidence" value="ECO:0007669"/>
    <property type="project" value="UniProtKB-ARBA"/>
</dbReference>
<dbReference type="SUPFAM" id="SSF81698">
    <property type="entry name" value="FF domain"/>
    <property type="match status" value="4"/>
</dbReference>
<feature type="domain" description="WW" evidence="11">
    <location>
        <begin position="419"/>
        <end position="446"/>
    </location>
</feature>
<reference evidence="13" key="2">
    <citation type="journal article" date="2024" name="Plant">
        <title>Genomic evolution and insights into agronomic trait innovations of Sesamum species.</title>
        <authorList>
            <person name="Miao H."/>
            <person name="Wang L."/>
            <person name="Qu L."/>
            <person name="Liu H."/>
            <person name="Sun Y."/>
            <person name="Le M."/>
            <person name="Wang Q."/>
            <person name="Wei S."/>
            <person name="Zheng Y."/>
            <person name="Lin W."/>
            <person name="Duan Y."/>
            <person name="Cao H."/>
            <person name="Xiong S."/>
            <person name="Wang X."/>
            <person name="Wei L."/>
            <person name="Li C."/>
            <person name="Ma Q."/>
            <person name="Ju M."/>
            <person name="Zhao R."/>
            <person name="Li G."/>
            <person name="Mu C."/>
            <person name="Tian Q."/>
            <person name="Mei H."/>
            <person name="Zhang T."/>
            <person name="Gao T."/>
            <person name="Zhang H."/>
        </authorList>
    </citation>
    <scope>NUCLEOTIDE SEQUENCE</scope>
    <source>
        <strain evidence="13">3651</strain>
    </source>
</reference>
<feature type="domain" description="FF" evidence="12">
    <location>
        <begin position="728"/>
        <end position="783"/>
    </location>
</feature>
<keyword evidence="9" id="KW-0175">Coiled coil</keyword>
<feature type="compositionally biased region" description="Basic and acidic residues" evidence="10">
    <location>
        <begin position="1062"/>
        <end position="1084"/>
    </location>
</feature>
<keyword evidence="2" id="KW-0507">mRNA processing</keyword>
<feature type="compositionally biased region" description="Pro residues" evidence="10">
    <location>
        <begin position="212"/>
        <end position="237"/>
    </location>
</feature>
<feature type="compositionally biased region" description="Basic and acidic residues" evidence="10">
    <location>
        <begin position="1157"/>
        <end position="1206"/>
    </location>
</feature>